<keyword evidence="2" id="KW-1185">Reference proteome</keyword>
<evidence type="ECO:0000313" key="2">
    <source>
        <dbReference type="Proteomes" id="UP001633002"/>
    </source>
</evidence>
<gene>
    <name evidence="1" type="ORF">R1sor_016986</name>
</gene>
<reference evidence="1 2" key="1">
    <citation type="submission" date="2024-09" db="EMBL/GenBank/DDBJ databases">
        <title>Chromosome-scale assembly of Riccia sorocarpa.</title>
        <authorList>
            <person name="Paukszto L."/>
        </authorList>
    </citation>
    <scope>NUCLEOTIDE SEQUENCE [LARGE SCALE GENOMIC DNA]</scope>
    <source>
        <strain evidence="1">LP-2024</strain>
        <tissue evidence="1">Aerial parts of the thallus</tissue>
    </source>
</reference>
<dbReference type="AlphaFoldDB" id="A0ABD3I7E5"/>
<comment type="caution">
    <text evidence="1">The sequence shown here is derived from an EMBL/GenBank/DDBJ whole genome shotgun (WGS) entry which is preliminary data.</text>
</comment>
<evidence type="ECO:0000313" key="1">
    <source>
        <dbReference type="EMBL" id="KAL3698964.1"/>
    </source>
</evidence>
<protein>
    <submittedName>
        <fullName evidence="1">Uncharacterized protein</fullName>
    </submittedName>
</protein>
<name>A0ABD3I7E5_9MARC</name>
<accession>A0ABD3I7E5</accession>
<dbReference type="Proteomes" id="UP001633002">
    <property type="component" value="Unassembled WGS sequence"/>
</dbReference>
<organism evidence="1 2">
    <name type="scientific">Riccia sorocarpa</name>
    <dbReference type="NCBI Taxonomy" id="122646"/>
    <lineage>
        <taxon>Eukaryota</taxon>
        <taxon>Viridiplantae</taxon>
        <taxon>Streptophyta</taxon>
        <taxon>Embryophyta</taxon>
        <taxon>Marchantiophyta</taxon>
        <taxon>Marchantiopsida</taxon>
        <taxon>Marchantiidae</taxon>
        <taxon>Marchantiales</taxon>
        <taxon>Ricciaceae</taxon>
        <taxon>Riccia</taxon>
    </lineage>
</organism>
<sequence length="85" mass="10049">MGDWHQQRRVCEGPQPQLQMAGEIGPIRYKETFRPEYRYDLDVEEDRPQQHLFRHPSIGSYKILDDVVDTMSSFQDRIVTHSTGE</sequence>
<proteinExistence type="predicted"/>
<dbReference type="EMBL" id="JBJQOH010000001">
    <property type="protein sequence ID" value="KAL3698964.1"/>
    <property type="molecule type" value="Genomic_DNA"/>
</dbReference>